<reference evidence="1" key="1">
    <citation type="submission" date="2014-11" db="EMBL/GenBank/DDBJ databases">
        <authorList>
            <person name="Amaro Gonzalez C."/>
        </authorList>
    </citation>
    <scope>NUCLEOTIDE SEQUENCE</scope>
</reference>
<organism evidence="1">
    <name type="scientific">Anguilla anguilla</name>
    <name type="common">European freshwater eel</name>
    <name type="synonym">Muraena anguilla</name>
    <dbReference type="NCBI Taxonomy" id="7936"/>
    <lineage>
        <taxon>Eukaryota</taxon>
        <taxon>Metazoa</taxon>
        <taxon>Chordata</taxon>
        <taxon>Craniata</taxon>
        <taxon>Vertebrata</taxon>
        <taxon>Euteleostomi</taxon>
        <taxon>Actinopterygii</taxon>
        <taxon>Neopterygii</taxon>
        <taxon>Teleostei</taxon>
        <taxon>Anguilliformes</taxon>
        <taxon>Anguillidae</taxon>
        <taxon>Anguilla</taxon>
    </lineage>
</organism>
<protein>
    <submittedName>
        <fullName evidence="1">Uncharacterized protein</fullName>
    </submittedName>
</protein>
<accession>A0A0E9VF30</accession>
<dbReference type="EMBL" id="GBXM01031895">
    <property type="protein sequence ID" value="JAH76682.1"/>
    <property type="molecule type" value="Transcribed_RNA"/>
</dbReference>
<dbReference type="AlphaFoldDB" id="A0A0E9VF30"/>
<reference evidence="1" key="2">
    <citation type="journal article" date="2015" name="Fish Shellfish Immunol.">
        <title>Early steps in the European eel (Anguilla anguilla)-Vibrio vulnificus interaction in the gills: Role of the RtxA13 toxin.</title>
        <authorList>
            <person name="Callol A."/>
            <person name="Pajuelo D."/>
            <person name="Ebbesson L."/>
            <person name="Teles M."/>
            <person name="MacKenzie S."/>
            <person name="Amaro C."/>
        </authorList>
    </citation>
    <scope>NUCLEOTIDE SEQUENCE</scope>
</reference>
<proteinExistence type="predicted"/>
<evidence type="ECO:0000313" key="1">
    <source>
        <dbReference type="EMBL" id="JAH76682.1"/>
    </source>
</evidence>
<name>A0A0E9VF30_ANGAN</name>
<sequence length="67" mass="8060">MHVVMLSEINSDRFLYVTPLIREIPIVPWQQKLVFRLQKQCMVNSTVTDWRSKVHYYIANVSFKNTF</sequence>